<dbReference type="KEGG" id="ccos:Pan44_55600"/>
<protein>
    <submittedName>
        <fullName evidence="1">Uncharacterized protein</fullName>
    </submittedName>
</protein>
<dbReference type="InParanoid" id="A0A517SMZ6"/>
<accession>A0A517SMZ6</accession>
<reference evidence="1 2" key="1">
    <citation type="submission" date="2019-02" db="EMBL/GenBank/DDBJ databases">
        <title>Deep-cultivation of Planctomycetes and their phenomic and genomic characterization uncovers novel biology.</title>
        <authorList>
            <person name="Wiegand S."/>
            <person name="Jogler M."/>
            <person name="Boedeker C."/>
            <person name="Pinto D."/>
            <person name="Vollmers J."/>
            <person name="Rivas-Marin E."/>
            <person name="Kohn T."/>
            <person name="Peeters S.H."/>
            <person name="Heuer A."/>
            <person name="Rast P."/>
            <person name="Oberbeckmann S."/>
            <person name="Bunk B."/>
            <person name="Jeske O."/>
            <person name="Meyerdierks A."/>
            <person name="Storesund J.E."/>
            <person name="Kallscheuer N."/>
            <person name="Luecker S."/>
            <person name="Lage O.M."/>
            <person name="Pohl T."/>
            <person name="Merkel B.J."/>
            <person name="Hornburger P."/>
            <person name="Mueller R.-W."/>
            <person name="Bruemmer F."/>
            <person name="Labrenz M."/>
            <person name="Spormann A.M."/>
            <person name="Op den Camp H."/>
            <person name="Overmann J."/>
            <person name="Amann R."/>
            <person name="Jetten M.S.M."/>
            <person name="Mascher T."/>
            <person name="Medema M.H."/>
            <person name="Devos D.P."/>
            <person name="Kaster A.-K."/>
            <person name="Ovreas L."/>
            <person name="Rohde M."/>
            <person name="Galperin M.Y."/>
            <person name="Jogler C."/>
        </authorList>
    </citation>
    <scope>NUCLEOTIDE SEQUENCE [LARGE SCALE GENOMIC DNA]</scope>
    <source>
        <strain evidence="1 2">Pan44</strain>
    </source>
</reference>
<proteinExistence type="predicted"/>
<dbReference type="RefSeq" id="WP_197453708.1">
    <property type="nucleotide sequence ID" value="NZ_CP036271.1"/>
</dbReference>
<gene>
    <name evidence="1" type="ORF">Pan44_55600</name>
</gene>
<evidence type="ECO:0000313" key="1">
    <source>
        <dbReference type="EMBL" id="QDT57491.1"/>
    </source>
</evidence>
<keyword evidence="2" id="KW-1185">Reference proteome</keyword>
<name>A0A517SMZ6_9PLAN</name>
<dbReference type="Proteomes" id="UP000315700">
    <property type="component" value="Chromosome"/>
</dbReference>
<organism evidence="1 2">
    <name type="scientific">Caulifigura coniformis</name>
    <dbReference type="NCBI Taxonomy" id="2527983"/>
    <lineage>
        <taxon>Bacteria</taxon>
        <taxon>Pseudomonadati</taxon>
        <taxon>Planctomycetota</taxon>
        <taxon>Planctomycetia</taxon>
        <taxon>Planctomycetales</taxon>
        <taxon>Planctomycetaceae</taxon>
        <taxon>Caulifigura</taxon>
    </lineage>
</organism>
<dbReference type="AlphaFoldDB" id="A0A517SMZ6"/>
<evidence type="ECO:0000313" key="2">
    <source>
        <dbReference type="Proteomes" id="UP000315700"/>
    </source>
</evidence>
<dbReference type="EMBL" id="CP036271">
    <property type="protein sequence ID" value="QDT57491.1"/>
    <property type="molecule type" value="Genomic_DNA"/>
</dbReference>
<sequence>MSAIWRSLLRDERGFVITAELVLISTVLVLGLVAALSAVKAAVAGELGDVANAIGSLNQSYYTHGFHGCGSRIYGSSFLDNEDSSEEQKADFATAIKTSCTSTAITTLPCGVTPCVPPAPCAQLPAPCETPCQTGCGTGCGGGCGTGCGSVSGCGSGCGTGCGSGCRTSVPPVICPPGPRPFTGTDPFAPGAVSPQNMLLQGISYGGVCAPPISGIQPVAIERSCADPVQHPCPAQEVVAPSLPPAPPGYGVPSAPTGEWPAFPPAHHGVVY</sequence>